<feature type="transmembrane region" description="Helical" evidence="13">
    <location>
        <begin position="211"/>
        <end position="233"/>
    </location>
</feature>
<dbReference type="AlphaFoldDB" id="A0A1G8UQQ4"/>
<dbReference type="GO" id="GO:0005886">
    <property type="term" value="C:plasma membrane"/>
    <property type="evidence" value="ECO:0007669"/>
    <property type="project" value="UniProtKB-SubCell"/>
</dbReference>
<feature type="transmembrane region" description="Helical" evidence="13">
    <location>
        <begin position="292"/>
        <end position="314"/>
    </location>
</feature>
<feature type="transmembrane region" description="Helical" evidence="13">
    <location>
        <begin position="30"/>
        <end position="53"/>
    </location>
</feature>
<sequence>MRGPGIADRLRSLYAGDAESFYTADRRVGLLFGAMSLTATQVSAGTLIGTIGIHYTVGIGFGLIWLGIWAGWLTSMLFVGPQLRAEGGYTVANYLASRFGTGDGHVRAVAAAFIASIYLVYTTAQYVAGGILFRAVFGIGQFVGICLVVALVLSYTVVGGMQFSVYSDVIQVMVLVGGLGLATGAGVLDIGGPTALTDAATDIDPQLLSPAAAPTLTLGLALSFGFGITVAPFELSRVYAMQNPQTVRRAIPIAVLIQAVIAVCVATLGLLARVRFPDLGTPDAAVTELALGLFGPVVGGLLLLAVVAAILSTVDSVLLVTSASVSSDLYAKALPALGVLDASPDDRQLARVGQGATVLAAVVPLAFALFSGWLGELVQRIVALYTSLLAGTLFVPVVGGLHWSAATKRGALGGMVAGFCSVGAWQVLRVWGMANDVTQAVDPVVPGLLCSLVTFVSLSWRAGG</sequence>
<dbReference type="Proteomes" id="UP000198856">
    <property type="component" value="Unassembled WGS sequence"/>
</dbReference>
<dbReference type="InterPro" id="IPR038377">
    <property type="entry name" value="Na/Glc_symporter_sf"/>
</dbReference>
<dbReference type="PANTHER" id="PTHR48086">
    <property type="entry name" value="SODIUM/PROLINE SYMPORTER-RELATED"/>
    <property type="match status" value="1"/>
</dbReference>
<gene>
    <name evidence="14" type="ORF">SAMN05216226_10564</name>
</gene>
<evidence type="ECO:0000256" key="9">
    <source>
        <dbReference type="ARBA" id="ARBA00023065"/>
    </source>
</evidence>
<feature type="transmembrane region" description="Helical" evidence="13">
    <location>
        <begin position="170"/>
        <end position="191"/>
    </location>
</feature>
<keyword evidence="8" id="KW-0915">Sodium</keyword>
<evidence type="ECO:0000256" key="12">
    <source>
        <dbReference type="RuleBase" id="RU362091"/>
    </source>
</evidence>
<evidence type="ECO:0000313" key="14">
    <source>
        <dbReference type="EMBL" id="SDJ56192.1"/>
    </source>
</evidence>
<keyword evidence="9" id="KW-0406">Ion transport</keyword>
<dbReference type="RefSeq" id="WP_092700807.1">
    <property type="nucleotide sequence ID" value="NZ_FNFC01000005.1"/>
</dbReference>
<keyword evidence="15" id="KW-1185">Reference proteome</keyword>
<keyword evidence="4" id="KW-1003">Cell membrane</keyword>
<dbReference type="EMBL" id="FNFC01000005">
    <property type="protein sequence ID" value="SDJ56192.1"/>
    <property type="molecule type" value="Genomic_DNA"/>
</dbReference>
<feature type="transmembrane region" description="Helical" evidence="13">
    <location>
        <begin position="381"/>
        <end position="403"/>
    </location>
</feature>
<keyword evidence="3" id="KW-0813">Transport</keyword>
<evidence type="ECO:0000256" key="10">
    <source>
        <dbReference type="ARBA" id="ARBA00023136"/>
    </source>
</evidence>
<feature type="transmembrane region" description="Helical" evidence="13">
    <location>
        <begin position="59"/>
        <end position="79"/>
    </location>
</feature>
<accession>A0A1G8UQQ4</accession>
<dbReference type="InterPro" id="IPR001734">
    <property type="entry name" value="Na/solute_symporter"/>
</dbReference>
<evidence type="ECO:0000256" key="13">
    <source>
        <dbReference type="SAM" id="Phobius"/>
    </source>
</evidence>
<evidence type="ECO:0000256" key="5">
    <source>
        <dbReference type="ARBA" id="ARBA00022692"/>
    </source>
</evidence>
<dbReference type="PANTHER" id="PTHR48086:SF3">
    <property type="entry name" value="SODIUM_PROLINE SYMPORTER"/>
    <property type="match status" value="1"/>
</dbReference>
<evidence type="ECO:0000256" key="6">
    <source>
        <dbReference type="ARBA" id="ARBA00022847"/>
    </source>
</evidence>
<dbReference type="GO" id="GO:0006814">
    <property type="term" value="P:sodium ion transport"/>
    <property type="evidence" value="ECO:0007669"/>
    <property type="project" value="UniProtKB-KW"/>
</dbReference>
<proteinExistence type="inferred from homology"/>
<keyword evidence="5 13" id="KW-0812">Transmembrane</keyword>
<feature type="transmembrane region" description="Helical" evidence="13">
    <location>
        <begin position="253"/>
        <end position="272"/>
    </location>
</feature>
<dbReference type="Pfam" id="PF00474">
    <property type="entry name" value="SSF"/>
    <property type="match status" value="1"/>
</dbReference>
<keyword evidence="11" id="KW-0739">Sodium transport</keyword>
<evidence type="ECO:0000256" key="3">
    <source>
        <dbReference type="ARBA" id="ARBA00022448"/>
    </source>
</evidence>
<evidence type="ECO:0000256" key="4">
    <source>
        <dbReference type="ARBA" id="ARBA00022475"/>
    </source>
</evidence>
<keyword evidence="10 13" id="KW-0472">Membrane</keyword>
<protein>
    <submittedName>
        <fullName evidence="14">Solute:Na+ symporter, SSS family/sodium/proline symporter</fullName>
    </submittedName>
</protein>
<feature type="transmembrane region" description="Helical" evidence="13">
    <location>
        <begin position="139"/>
        <end position="158"/>
    </location>
</feature>
<organism evidence="14 15">
    <name type="scientific">Halovenus aranensis</name>
    <dbReference type="NCBI Taxonomy" id="890420"/>
    <lineage>
        <taxon>Archaea</taxon>
        <taxon>Methanobacteriati</taxon>
        <taxon>Methanobacteriota</taxon>
        <taxon>Stenosarchaea group</taxon>
        <taxon>Halobacteria</taxon>
        <taxon>Halobacteriales</taxon>
        <taxon>Haloarculaceae</taxon>
        <taxon>Halovenus</taxon>
    </lineage>
</organism>
<evidence type="ECO:0000256" key="1">
    <source>
        <dbReference type="ARBA" id="ARBA00004651"/>
    </source>
</evidence>
<dbReference type="InterPro" id="IPR050277">
    <property type="entry name" value="Sodium:Solute_Symporter"/>
</dbReference>
<dbReference type="Gene3D" id="1.20.1730.10">
    <property type="entry name" value="Sodium/glucose cotransporter"/>
    <property type="match status" value="1"/>
</dbReference>
<evidence type="ECO:0000313" key="15">
    <source>
        <dbReference type="Proteomes" id="UP000198856"/>
    </source>
</evidence>
<evidence type="ECO:0000256" key="7">
    <source>
        <dbReference type="ARBA" id="ARBA00022989"/>
    </source>
</evidence>
<evidence type="ECO:0000256" key="8">
    <source>
        <dbReference type="ARBA" id="ARBA00023053"/>
    </source>
</evidence>
<feature type="transmembrane region" description="Helical" evidence="13">
    <location>
        <begin position="410"/>
        <end position="428"/>
    </location>
</feature>
<dbReference type="STRING" id="890420.SAMN05216226_10564"/>
<comment type="subcellular location">
    <subcellularLocation>
        <location evidence="1">Cell membrane</location>
        <topology evidence="1">Multi-pass membrane protein</topology>
    </subcellularLocation>
</comment>
<reference evidence="14 15" key="1">
    <citation type="submission" date="2016-10" db="EMBL/GenBank/DDBJ databases">
        <authorList>
            <person name="de Groot N.N."/>
        </authorList>
    </citation>
    <scope>NUCLEOTIDE SEQUENCE [LARGE SCALE GENOMIC DNA]</scope>
    <source>
        <strain evidence="14 15">IBRC-M10015</strain>
    </source>
</reference>
<comment type="similarity">
    <text evidence="2 12">Belongs to the sodium:solute symporter (SSF) (TC 2.A.21) family.</text>
</comment>
<dbReference type="GO" id="GO:0015293">
    <property type="term" value="F:symporter activity"/>
    <property type="evidence" value="ECO:0007669"/>
    <property type="project" value="UniProtKB-KW"/>
</dbReference>
<dbReference type="OrthoDB" id="9779at2157"/>
<feature type="transmembrane region" description="Helical" evidence="13">
    <location>
        <begin position="108"/>
        <end position="133"/>
    </location>
</feature>
<dbReference type="PROSITE" id="PS50283">
    <property type="entry name" value="NA_SOLUT_SYMP_3"/>
    <property type="match status" value="1"/>
</dbReference>
<keyword evidence="7 13" id="KW-1133">Transmembrane helix</keyword>
<name>A0A1G8UQQ4_9EURY</name>
<keyword evidence="6" id="KW-0769">Symport</keyword>
<evidence type="ECO:0000256" key="2">
    <source>
        <dbReference type="ARBA" id="ARBA00006434"/>
    </source>
</evidence>
<feature type="transmembrane region" description="Helical" evidence="13">
    <location>
        <begin position="440"/>
        <end position="460"/>
    </location>
</feature>
<evidence type="ECO:0000256" key="11">
    <source>
        <dbReference type="ARBA" id="ARBA00023201"/>
    </source>
</evidence>
<feature type="transmembrane region" description="Helical" evidence="13">
    <location>
        <begin position="356"/>
        <end position="375"/>
    </location>
</feature>